<dbReference type="InterPro" id="IPR011993">
    <property type="entry name" value="PH-like_dom_sf"/>
</dbReference>
<feature type="compositionally biased region" description="Acidic residues" evidence="1">
    <location>
        <begin position="153"/>
        <end position="167"/>
    </location>
</feature>
<dbReference type="InterPro" id="IPR002108">
    <property type="entry name" value="ADF-H"/>
</dbReference>
<dbReference type="STRING" id="90262.A0A1X2J2L8"/>
<feature type="region of interest" description="Disordered" evidence="1">
    <location>
        <begin position="128"/>
        <end position="183"/>
    </location>
</feature>
<dbReference type="Proteomes" id="UP000193560">
    <property type="component" value="Unassembled WGS sequence"/>
</dbReference>
<evidence type="ECO:0000313" key="4">
    <source>
        <dbReference type="Proteomes" id="UP000193560"/>
    </source>
</evidence>
<organism evidence="3 4">
    <name type="scientific">Absidia repens</name>
    <dbReference type="NCBI Taxonomy" id="90262"/>
    <lineage>
        <taxon>Eukaryota</taxon>
        <taxon>Fungi</taxon>
        <taxon>Fungi incertae sedis</taxon>
        <taxon>Mucoromycota</taxon>
        <taxon>Mucoromycotina</taxon>
        <taxon>Mucoromycetes</taxon>
        <taxon>Mucorales</taxon>
        <taxon>Cunninghamellaceae</taxon>
        <taxon>Absidia</taxon>
    </lineage>
</organism>
<gene>
    <name evidence="3" type="ORF">BCR42DRAFT_401589</name>
</gene>
<proteinExistence type="predicted"/>
<evidence type="ECO:0000259" key="2">
    <source>
        <dbReference type="PROSITE" id="PS51263"/>
    </source>
</evidence>
<feature type="compositionally biased region" description="Low complexity" evidence="1">
    <location>
        <begin position="128"/>
        <end position="139"/>
    </location>
</feature>
<dbReference type="EMBL" id="MCGE01000001">
    <property type="protein sequence ID" value="ORZ26107.1"/>
    <property type="molecule type" value="Genomic_DNA"/>
</dbReference>
<dbReference type="AlphaFoldDB" id="A0A1X2J2L8"/>
<dbReference type="GO" id="GO:0030833">
    <property type="term" value="P:regulation of actin filament polymerization"/>
    <property type="evidence" value="ECO:0007669"/>
    <property type="project" value="TreeGrafter"/>
</dbReference>
<dbReference type="Pfam" id="PF00241">
    <property type="entry name" value="Cofilin_ADF"/>
    <property type="match status" value="1"/>
</dbReference>
<evidence type="ECO:0000313" key="3">
    <source>
        <dbReference type="EMBL" id="ORZ26107.1"/>
    </source>
</evidence>
<reference evidence="3 4" key="1">
    <citation type="submission" date="2016-07" db="EMBL/GenBank/DDBJ databases">
        <title>Pervasive Adenine N6-methylation of Active Genes in Fungi.</title>
        <authorList>
            <consortium name="DOE Joint Genome Institute"/>
            <person name="Mondo S.J."/>
            <person name="Dannebaum R.O."/>
            <person name="Kuo R.C."/>
            <person name="Labutti K."/>
            <person name="Haridas S."/>
            <person name="Kuo A."/>
            <person name="Salamov A."/>
            <person name="Ahrendt S.R."/>
            <person name="Lipzen A."/>
            <person name="Sullivan W."/>
            <person name="Andreopoulos W.B."/>
            <person name="Clum A."/>
            <person name="Lindquist E."/>
            <person name="Daum C."/>
            <person name="Ramamoorthy G.K."/>
            <person name="Gryganskyi A."/>
            <person name="Culley D."/>
            <person name="Magnuson J.K."/>
            <person name="James T.Y."/>
            <person name="O'Malley M.A."/>
            <person name="Stajich J.E."/>
            <person name="Spatafora J.W."/>
            <person name="Visel A."/>
            <person name="Grigoriev I.V."/>
        </authorList>
    </citation>
    <scope>NUCLEOTIDE SEQUENCE [LARGE SCALE GENOMIC DNA]</scope>
    <source>
        <strain evidence="3 4">NRRL 1336</strain>
    </source>
</reference>
<comment type="caution">
    <text evidence="3">The sequence shown here is derived from an EMBL/GenBank/DDBJ whole genome shotgun (WGS) entry which is preliminary data.</text>
</comment>
<dbReference type="CDD" id="cd00821">
    <property type="entry name" value="PH"/>
    <property type="match status" value="1"/>
</dbReference>
<dbReference type="SUPFAM" id="SSF55753">
    <property type="entry name" value="Actin depolymerizing proteins"/>
    <property type="match status" value="1"/>
</dbReference>
<dbReference type="PANTHER" id="PTHR10829">
    <property type="entry name" value="CORTACTIN AND DREBRIN"/>
    <property type="match status" value="1"/>
</dbReference>
<keyword evidence="4" id="KW-1185">Reference proteome</keyword>
<dbReference type="GO" id="GO:0005884">
    <property type="term" value="C:actin filament"/>
    <property type="evidence" value="ECO:0007669"/>
    <property type="project" value="TreeGrafter"/>
</dbReference>
<accession>A0A1X2J2L8</accession>
<dbReference type="GO" id="GO:0051015">
    <property type="term" value="F:actin filament binding"/>
    <property type="evidence" value="ECO:0007669"/>
    <property type="project" value="TreeGrafter"/>
</dbReference>
<name>A0A1X2J2L8_9FUNG</name>
<dbReference type="PROSITE" id="PS51263">
    <property type="entry name" value="ADF_H"/>
    <property type="match status" value="1"/>
</dbReference>
<protein>
    <recommendedName>
        <fullName evidence="2">ADF-H domain-containing protein</fullName>
    </recommendedName>
</protein>
<dbReference type="GO" id="GO:0030864">
    <property type="term" value="C:cortical actin cytoskeleton"/>
    <property type="evidence" value="ECO:0007669"/>
    <property type="project" value="TreeGrafter"/>
</dbReference>
<dbReference type="InterPro" id="IPR029006">
    <property type="entry name" value="ADF-H/Gelsolin-like_dom_sf"/>
</dbReference>
<dbReference type="PANTHER" id="PTHR10829:SF25">
    <property type="entry name" value="DREBRIN-LIKE PROTEIN"/>
    <property type="match status" value="1"/>
</dbReference>
<sequence length="315" mass="36546">MCDLSDISIKEAYNAIIDGGSTNWMMLGYHDDTVITLLAYGDQGLNELRDQLIDEPWYGFLRLDSRFVFIDWMPQDASDSLEDRRKRHIQQVMEMIAASPVTHGFLHMTATTDQDLSDESVMHLIHSQQLQLQKQQQNSDDNDTEDDHHMNEDNEDDGNDNNVDEDQSMMKNQQQQHQQQQYIPSDEELQEAKAKEQERWTMIKQQMVDAKETNEALLVGHVSVKSDASPLWRRRYIVIQNRELSISMDNSHRTLVKKVSLDELTRYGKCDPSLDCYITNAVVLETKNNEIWQLLADNRNELDMILVALDIVSNK</sequence>
<feature type="domain" description="ADF-H" evidence="2">
    <location>
        <begin position="1"/>
        <end position="126"/>
    </location>
</feature>
<evidence type="ECO:0000256" key="1">
    <source>
        <dbReference type="SAM" id="MobiDB-lite"/>
    </source>
</evidence>
<dbReference type="SUPFAM" id="SSF50729">
    <property type="entry name" value="PH domain-like"/>
    <property type="match status" value="1"/>
</dbReference>
<dbReference type="Gene3D" id="3.40.20.10">
    <property type="entry name" value="Severin"/>
    <property type="match status" value="1"/>
</dbReference>
<dbReference type="Gene3D" id="2.30.29.30">
    <property type="entry name" value="Pleckstrin-homology domain (PH domain)/Phosphotyrosine-binding domain (PTB)"/>
    <property type="match status" value="1"/>
</dbReference>